<gene>
    <name evidence="8" type="ORF">COX64_04225</name>
</gene>
<dbReference type="InterPro" id="IPR007341">
    <property type="entry name" value="Transgly_assoc"/>
</dbReference>
<evidence type="ECO:0000256" key="6">
    <source>
        <dbReference type="ARBA" id="ARBA00023136"/>
    </source>
</evidence>
<comment type="similarity">
    <text evidence="2">Belongs to the UPF0410 family.</text>
</comment>
<evidence type="ECO:0000256" key="4">
    <source>
        <dbReference type="ARBA" id="ARBA00022692"/>
    </source>
</evidence>
<feature type="transmembrane region" description="Helical" evidence="7">
    <location>
        <begin position="63"/>
        <end position="85"/>
    </location>
</feature>
<comment type="caution">
    <text evidence="8">The sequence shown here is derived from an EMBL/GenBank/DDBJ whole genome shotgun (WGS) entry which is preliminary data.</text>
</comment>
<evidence type="ECO:0000256" key="3">
    <source>
        <dbReference type="ARBA" id="ARBA00022475"/>
    </source>
</evidence>
<dbReference type="GO" id="GO:0005886">
    <property type="term" value="C:plasma membrane"/>
    <property type="evidence" value="ECO:0007669"/>
    <property type="project" value="UniProtKB-SubCell"/>
</dbReference>
<keyword evidence="4 7" id="KW-0812">Transmembrane</keyword>
<evidence type="ECO:0000313" key="9">
    <source>
        <dbReference type="Proteomes" id="UP000228952"/>
    </source>
</evidence>
<proteinExistence type="inferred from homology"/>
<feature type="transmembrane region" description="Helical" evidence="7">
    <location>
        <begin position="34"/>
        <end position="56"/>
    </location>
</feature>
<dbReference type="Pfam" id="PF04226">
    <property type="entry name" value="Transgly_assoc"/>
    <property type="match status" value="1"/>
</dbReference>
<sequence>MLQFLMNFLSLILLGAIVGWIANGLADNQNRTGLTGNIILGVLGSMFGGWIMNYFGKSGVNGFNFYSIVVGVVGSIALLTVFRLFRGN</sequence>
<evidence type="ECO:0000313" key="8">
    <source>
        <dbReference type="EMBL" id="PJA12684.1"/>
    </source>
</evidence>
<comment type="subcellular location">
    <subcellularLocation>
        <location evidence="1">Cell membrane</location>
        <topology evidence="1">Multi-pass membrane protein</topology>
    </subcellularLocation>
</comment>
<reference evidence="9" key="1">
    <citation type="submission" date="2017-09" db="EMBL/GenBank/DDBJ databases">
        <title>Depth-based differentiation of microbial function through sediment-hosted aquifers and enrichment of novel symbionts in the deep terrestrial subsurface.</title>
        <authorList>
            <person name="Probst A.J."/>
            <person name="Ladd B."/>
            <person name="Jarett J.K."/>
            <person name="Geller-Mcgrath D.E."/>
            <person name="Sieber C.M.K."/>
            <person name="Emerson J.B."/>
            <person name="Anantharaman K."/>
            <person name="Thomas B.C."/>
            <person name="Malmstrom R."/>
            <person name="Stieglmeier M."/>
            <person name="Klingl A."/>
            <person name="Woyke T."/>
            <person name="Ryan C.M."/>
            <person name="Banfield J.F."/>
        </authorList>
    </citation>
    <scope>NUCLEOTIDE SEQUENCE [LARGE SCALE GENOMIC DNA]</scope>
</reference>
<keyword evidence="3" id="KW-1003">Cell membrane</keyword>
<protein>
    <submittedName>
        <fullName evidence="8">GlsB/YeaQ/YmgE family stress response membrane protein</fullName>
    </submittedName>
</protein>
<dbReference type="Proteomes" id="UP000228952">
    <property type="component" value="Unassembled WGS sequence"/>
</dbReference>
<dbReference type="PANTHER" id="PTHR33884:SF3">
    <property type="entry name" value="UPF0410 PROTEIN YMGE"/>
    <property type="match status" value="1"/>
</dbReference>
<evidence type="ECO:0000256" key="5">
    <source>
        <dbReference type="ARBA" id="ARBA00022989"/>
    </source>
</evidence>
<dbReference type="EMBL" id="PFQB01000105">
    <property type="protein sequence ID" value="PJA12684.1"/>
    <property type="molecule type" value="Genomic_DNA"/>
</dbReference>
<keyword evidence="5 7" id="KW-1133">Transmembrane helix</keyword>
<evidence type="ECO:0000256" key="2">
    <source>
        <dbReference type="ARBA" id="ARBA00011006"/>
    </source>
</evidence>
<evidence type="ECO:0000256" key="1">
    <source>
        <dbReference type="ARBA" id="ARBA00004651"/>
    </source>
</evidence>
<name>A0A2M7W1V2_9BACT</name>
<keyword evidence="6 7" id="KW-0472">Membrane</keyword>
<dbReference type="PANTHER" id="PTHR33884">
    <property type="entry name" value="UPF0410 PROTEIN YMGE"/>
    <property type="match status" value="1"/>
</dbReference>
<dbReference type="AlphaFoldDB" id="A0A2M7W1V2"/>
<accession>A0A2M7W1V2</accession>
<organism evidence="8 9">
    <name type="scientific">Candidatus Dojkabacteria bacterium CG_4_10_14_0_2_um_filter_Dojkabacteria_WS6_41_15</name>
    <dbReference type="NCBI Taxonomy" id="2014249"/>
    <lineage>
        <taxon>Bacteria</taxon>
        <taxon>Candidatus Dojkabacteria</taxon>
    </lineage>
</organism>
<evidence type="ECO:0000256" key="7">
    <source>
        <dbReference type="SAM" id="Phobius"/>
    </source>
</evidence>